<dbReference type="InterPro" id="IPR009501">
    <property type="entry name" value="UCP020269"/>
</dbReference>
<dbReference type="RefSeq" id="WP_118281036.1">
    <property type="nucleotide sequence ID" value="NZ_JACOPG010000001.1"/>
</dbReference>
<sequence length="212" mass="23429">MDPKREHHKILANQLIKNLAKRHMEGFYCETPEEACSLASSLMKQGSSVSWGGTMTMKEIGLDKVIANRSDLIVYDRANANSQEEIDEIYRKTFSADNFIMSTNAISLDGQLVNIDGTGNRVAALIFGPKQVIVIAGMNKVCHDLDSAMVRARNIASPPNALRFDKKTPCTANGSCGDCLSNDCICNQIVITRNSRDENRIKVILVEGEWGY</sequence>
<name>A0ABR7GEZ1_9FIRM</name>
<gene>
    <name evidence="2" type="ORF">H8R94_01930</name>
</gene>
<organism evidence="2 3">
    <name type="scientific">Roseburia lenta</name>
    <dbReference type="NCBI Taxonomy" id="2763061"/>
    <lineage>
        <taxon>Bacteria</taxon>
        <taxon>Bacillati</taxon>
        <taxon>Bacillota</taxon>
        <taxon>Clostridia</taxon>
        <taxon>Lachnospirales</taxon>
        <taxon>Lachnospiraceae</taxon>
        <taxon>Roseburia</taxon>
    </lineage>
</organism>
<reference evidence="2 3" key="1">
    <citation type="submission" date="2020-08" db="EMBL/GenBank/DDBJ databases">
        <title>Genome public.</title>
        <authorList>
            <person name="Liu C."/>
            <person name="Sun Q."/>
        </authorList>
    </citation>
    <scope>NUCLEOTIDE SEQUENCE [LARGE SCALE GENOMIC DNA]</scope>
    <source>
        <strain evidence="2 3">NSJ-9</strain>
    </source>
</reference>
<dbReference type="Proteomes" id="UP000643810">
    <property type="component" value="Unassembled WGS sequence"/>
</dbReference>
<dbReference type="EMBL" id="JACOPG010000001">
    <property type="protein sequence ID" value="MBC5685386.1"/>
    <property type="molecule type" value="Genomic_DNA"/>
</dbReference>
<dbReference type="PIRSF" id="PIRSF020269">
    <property type="entry name" value="DUF1121"/>
    <property type="match status" value="1"/>
</dbReference>
<proteinExistence type="predicted"/>
<accession>A0ABR7GEZ1</accession>
<keyword evidence="3" id="KW-1185">Reference proteome</keyword>
<dbReference type="PANTHER" id="PTHR36179:SF2">
    <property type="entry name" value="LUD DOMAIN-CONTAINING PROTEIN"/>
    <property type="match status" value="1"/>
</dbReference>
<comment type="caution">
    <text evidence="2">The sequence shown here is derived from an EMBL/GenBank/DDBJ whole genome shotgun (WGS) entry which is preliminary data.</text>
</comment>
<evidence type="ECO:0000313" key="2">
    <source>
        <dbReference type="EMBL" id="MBC5685386.1"/>
    </source>
</evidence>
<dbReference type="Pfam" id="PF02589">
    <property type="entry name" value="LUD_dom"/>
    <property type="match status" value="1"/>
</dbReference>
<dbReference type="InterPro" id="IPR003741">
    <property type="entry name" value="LUD_dom"/>
</dbReference>
<evidence type="ECO:0000259" key="1">
    <source>
        <dbReference type="Pfam" id="PF02589"/>
    </source>
</evidence>
<dbReference type="PANTHER" id="PTHR36179">
    <property type="entry name" value="LUD_DOM DOMAIN-CONTAINING PROTEIN"/>
    <property type="match status" value="1"/>
</dbReference>
<protein>
    <submittedName>
        <fullName evidence="2">Lactate utilization protein</fullName>
    </submittedName>
</protein>
<evidence type="ECO:0000313" key="3">
    <source>
        <dbReference type="Proteomes" id="UP000643810"/>
    </source>
</evidence>
<feature type="domain" description="LUD" evidence="1">
    <location>
        <begin position="13"/>
        <end position="206"/>
    </location>
</feature>